<feature type="domain" description="Enoyl reductase (ER)" evidence="8">
    <location>
        <begin position="50"/>
        <end position="374"/>
    </location>
</feature>
<evidence type="ECO:0000256" key="1">
    <source>
        <dbReference type="ARBA" id="ARBA00001947"/>
    </source>
</evidence>
<protein>
    <recommendedName>
        <fullName evidence="3">alcohol dehydrogenase</fullName>
        <ecNumber evidence="3">1.1.1.1</ecNumber>
    </recommendedName>
</protein>
<name>A0ABV8I276_9ACTN</name>
<proteinExistence type="inferred from homology"/>
<keyword evidence="4 7" id="KW-0479">Metal-binding</keyword>
<dbReference type="InterPro" id="IPR036291">
    <property type="entry name" value="NAD(P)-bd_dom_sf"/>
</dbReference>
<evidence type="ECO:0000256" key="2">
    <source>
        <dbReference type="ARBA" id="ARBA00008072"/>
    </source>
</evidence>
<dbReference type="EMBL" id="JBHSBB010000052">
    <property type="protein sequence ID" value="MFC4036599.1"/>
    <property type="molecule type" value="Genomic_DNA"/>
</dbReference>
<dbReference type="InterPro" id="IPR002328">
    <property type="entry name" value="ADH_Zn_CS"/>
</dbReference>
<dbReference type="Proteomes" id="UP001595765">
    <property type="component" value="Unassembled WGS sequence"/>
</dbReference>
<comment type="caution">
    <text evidence="9">The sequence shown here is derived from an EMBL/GenBank/DDBJ whole genome shotgun (WGS) entry which is preliminary data.</text>
</comment>
<dbReference type="InterPro" id="IPR020843">
    <property type="entry name" value="ER"/>
</dbReference>
<keyword evidence="5 7" id="KW-0862">Zinc</keyword>
<evidence type="ECO:0000256" key="5">
    <source>
        <dbReference type="ARBA" id="ARBA00022833"/>
    </source>
</evidence>
<comment type="similarity">
    <text evidence="2 7">Belongs to the zinc-containing alcohol dehydrogenase family.</text>
</comment>
<accession>A0ABV8I276</accession>
<evidence type="ECO:0000313" key="10">
    <source>
        <dbReference type="Proteomes" id="UP001595765"/>
    </source>
</evidence>
<dbReference type="SUPFAM" id="SSF51735">
    <property type="entry name" value="NAD(P)-binding Rossmann-fold domains"/>
    <property type="match status" value="1"/>
</dbReference>
<evidence type="ECO:0000256" key="7">
    <source>
        <dbReference type="RuleBase" id="RU361277"/>
    </source>
</evidence>
<keyword evidence="10" id="KW-1185">Reference proteome</keyword>
<sequence>MFFSALLYWEVQTIIEDFPCPRGRSAPRVRPRWPVILETIMRAAELSAPHTGLTLVERDVPAPGPGEILVKMIACGMCNSEVTLTNGEYPMARFPTIPGHEVSGTVAELGDGVTWPEVGTTVGAQFLHDSDMHCDYCVRGEQIMCPNKHITGVETDGGYAEYAIFREGFVTPLPDGIDPVGAAPLMCAGLTAFNGLKQAGITPGSRVAVIGAGAIGGMAIRFAAAMGARVAALGRSHRSEDRAKELGAERFIATGDGDPVAELKNWGFGADLIVNSTPSTETASAMLGGLAPEGTLVLLGYGPQPLELPSQPMIMNRLHVMASPSGSPKDTRATLDFAAQHSLMPDIIPVTLDQAPATLAEMVAGQWHGGRAVITF</sequence>
<dbReference type="InterPro" id="IPR013149">
    <property type="entry name" value="ADH-like_C"/>
</dbReference>
<reference evidence="10" key="1">
    <citation type="journal article" date="2019" name="Int. J. Syst. Evol. Microbiol.">
        <title>The Global Catalogue of Microorganisms (GCM) 10K type strain sequencing project: providing services to taxonomists for standard genome sequencing and annotation.</title>
        <authorList>
            <consortium name="The Broad Institute Genomics Platform"/>
            <consortium name="The Broad Institute Genome Sequencing Center for Infectious Disease"/>
            <person name="Wu L."/>
            <person name="Ma J."/>
        </authorList>
    </citation>
    <scope>NUCLEOTIDE SEQUENCE [LARGE SCALE GENOMIC DNA]</scope>
    <source>
        <strain evidence="10">CGMCC 4.7237</strain>
    </source>
</reference>
<comment type="cofactor">
    <cofactor evidence="1 7">
        <name>Zn(2+)</name>
        <dbReference type="ChEBI" id="CHEBI:29105"/>
    </cofactor>
</comment>
<dbReference type="PROSITE" id="PS00059">
    <property type="entry name" value="ADH_ZINC"/>
    <property type="match status" value="1"/>
</dbReference>
<evidence type="ECO:0000256" key="4">
    <source>
        <dbReference type="ARBA" id="ARBA00022723"/>
    </source>
</evidence>
<evidence type="ECO:0000259" key="8">
    <source>
        <dbReference type="SMART" id="SM00829"/>
    </source>
</evidence>
<dbReference type="PANTHER" id="PTHR42940:SF7">
    <property type="entry name" value="ALCOHOL DEHYDROGENASE-LIKE N-TERMINAL DOMAIN-CONTAINING PROTEIN"/>
    <property type="match status" value="1"/>
</dbReference>
<dbReference type="InterPro" id="IPR013154">
    <property type="entry name" value="ADH-like_N"/>
</dbReference>
<evidence type="ECO:0000313" key="9">
    <source>
        <dbReference type="EMBL" id="MFC4036599.1"/>
    </source>
</evidence>
<keyword evidence="6" id="KW-0560">Oxidoreductase</keyword>
<dbReference type="RefSeq" id="WP_386438588.1">
    <property type="nucleotide sequence ID" value="NZ_JBHSBB010000052.1"/>
</dbReference>
<evidence type="ECO:0000256" key="6">
    <source>
        <dbReference type="ARBA" id="ARBA00023002"/>
    </source>
</evidence>
<dbReference type="Gene3D" id="3.40.50.720">
    <property type="entry name" value="NAD(P)-binding Rossmann-like Domain"/>
    <property type="match status" value="1"/>
</dbReference>
<evidence type="ECO:0000256" key="3">
    <source>
        <dbReference type="ARBA" id="ARBA00013190"/>
    </source>
</evidence>
<dbReference type="SUPFAM" id="SSF50129">
    <property type="entry name" value="GroES-like"/>
    <property type="match status" value="1"/>
</dbReference>
<organism evidence="9 10">
    <name type="scientific">Streptomyces polygonati</name>
    <dbReference type="NCBI Taxonomy" id="1617087"/>
    <lineage>
        <taxon>Bacteria</taxon>
        <taxon>Bacillati</taxon>
        <taxon>Actinomycetota</taxon>
        <taxon>Actinomycetes</taxon>
        <taxon>Kitasatosporales</taxon>
        <taxon>Streptomycetaceae</taxon>
        <taxon>Streptomyces</taxon>
    </lineage>
</organism>
<dbReference type="Pfam" id="PF00107">
    <property type="entry name" value="ADH_zinc_N"/>
    <property type="match status" value="1"/>
</dbReference>
<dbReference type="Gene3D" id="3.90.180.10">
    <property type="entry name" value="Medium-chain alcohol dehydrogenases, catalytic domain"/>
    <property type="match status" value="1"/>
</dbReference>
<dbReference type="Pfam" id="PF08240">
    <property type="entry name" value="ADH_N"/>
    <property type="match status" value="1"/>
</dbReference>
<dbReference type="EC" id="1.1.1.1" evidence="3"/>
<gene>
    <name evidence="9" type="ORF">ACFO3J_34945</name>
</gene>
<dbReference type="SMART" id="SM00829">
    <property type="entry name" value="PKS_ER"/>
    <property type="match status" value="1"/>
</dbReference>
<dbReference type="PANTHER" id="PTHR42940">
    <property type="entry name" value="ALCOHOL DEHYDROGENASE 1-RELATED"/>
    <property type="match status" value="1"/>
</dbReference>
<dbReference type="InterPro" id="IPR011032">
    <property type="entry name" value="GroES-like_sf"/>
</dbReference>